<name>A0A0A9AR55_ARUDO</name>
<reference evidence="2" key="1">
    <citation type="submission" date="2014-09" db="EMBL/GenBank/DDBJ databases">
        <authorList>
            <person name="Magalhaes I.L.F."/>
            <person name="Oliveira U."/>
            <person name="Santos F.R."/>
            <person name="Vidigal T.H.D.A."/>
            <person name="Brescovit A.D."/>
            <person name="Santos A.J."/>
        </authorList>
    </citation>
    <scope>NUCLEOTIDE SEQUENCE</scope>
    <source>
        <tissue evidence="2">Shoot tissue taken approximately 20 cm above the soil surface</tissue>
    </source>
</reference>
<protein>
    <submittedName>
        <fullName evidence="2">Uncharacterized protein</fullName>
    </submittedName>
</protein>
<evidence type="ECO:0000256" key="1">
    <source>
        <dbReference type="SAM" id="MobiDB-lite"/>
    </source>
</evidence>
<dbReference type="EMBL" id="GBRH01246490">
    <property type="protein sequence ID" value="JAD51405.1"/>
    <property type="molecule type" value="Transcribed_RNA"/>
</dbReference>
<accession>A0A0A9AR55</accession>
<organism evidence="2">
    <name type="scientific">Arundo donax</name>
    <name type="common">Giant reed</name>
    <name type="synonym">Donax arundinaceus</name>
    <dbReference type="NCBI Taxonomy" id="35708"/>
    <lineage>
        <taxon>Eukaryota</taxon>
        <taxon>Viridiplantae</taxon>
        <taxon>Streptophyta</taxon>
        <taxon>Embryophyta</taxon>
        <taxon>Tracheophyta</taxon>
        <taxon>Spermatophyta</taxon>
        <taxon>Magnoliopsida</taxon>
        <taxon>Liliopsida</taxon>
        <taxon>Poales</taxon>
        <taxon>Poaceae</taxon>
        <taxon>PACMAD clade</taxon>
        <taxon>Arundinoideae</taxon>
        <taxon>Arundineae</taxon>
        <taxon>Arundo</taxon>
    </lineage>
</organism>
<feature type="region of interest" description="Disordered" evidence="1">
    <location>
        <begin position="1"/>
        <end position="47"/>
    </location>
</feature>
<reference evidence="2" key="2">
    <citation type="journal article" date="2015" name="Data Brief">
        <title>Shoot transcriptome of the giant reed, Arundo donax.</title>
        <authorList>
            <person name="Barrero R.A."/>
            <person name="Guerrero F.D."/>
            <person name="Moolhuijzen P."/>
            <person name="Goolsby J.A."/>
            <person name="Tidwell J."/>
            <person name="Bellgard S.E."/>
            <person name="Bellgard M.I."/>
        </authorList>
    </citation>
    <scope>NUCLEOTIDE SEQUENCE</scope>
    <source>
        <tissue evidence="2">Shoot tissue taken approximately 20 cm above the soil surface</tissue>
    </source>
</reference>
<dbReference type="AlphaFoldDB" id="A0A0A9AR55"/>
<evidence type="ECO:0000313" key="2">
    <source>
        <dbReference type="EMBL" id="JAD51405.1"/>
    </source>
</evidence>
<proteinExistence type="predicted"/>
<sequence length="47" mass="4760">MAGRGSGEDEAGQRGSGQDEAGRRCLVATPPATDGSCEIPRPLSTQS</sequence>